<proteinExistence type="predicted"/>
<dbReference type="Proteomes" id="UP000241290">
    <property type="component" value="Genome"/>
</dbReference>
<dbReference type="KEGG" id="vg:64766364"/>
<evidence type="ECO:0000313" key="1">
    <source>
        <dbReference type="EMBL" id="AVO25171.1"/>
    </source>
</evidence>
<accession>A0A2P1JXS6</accession>
<keyword evidence="2" id="KW-1185">Reference proteome</keyword>
<name>A0A2P1JXS6_9CAUD</name>
<organism evidence="1 2">
    <name type="scientific">Rhodococcus phage Finch</name>
    <dbReference type="NCBI Taxonomy" id="2094144"/>
    <lineage>
        <taxon>Viruses</taxon>
        <taxon>Duplodnaviria</taxon>
        <taxon>Heunggongvirae</taxon>
        <taxon>Uroviricota</taxon>
        <taxon>Caudoviricetes</taxon>
        <taxon>Finchvirus</taxon>
        <taxon>Finchvirus finch</taxon>
    </lineage>
</organism>
<sequence length="49" mass="5503">MSHSGPPKTIMVVPDSRGRVVLTGVRQLAHHYNIRQEPDGTVILTPVRW</sequence>
<dbReference type="EMBL" id="MG962366">
    <property type="protein sequence ID" value="AVO25171.1"/>
    <property type="molecule type" value="Genomic_DNA"/>
</dbReference>
<dbReference type="RefSeq" id="YP_010059133.1">
    <property type="nucleotide sequence ID" value="NC_054724.1"/>
</dbReference>
<gene>
    <name evidence="1" type="primary">111</name>
    <name evidence="1" type="ORF">SEA_FINCH_111</name>
</gene>
<evidence type="ECO:0000313" key="2">
    <source>
        <dbReference type="Proteomes" id="UP000241290"/>
    </source>
</evidence>
<dbReference type="GeneID" id="64766364"/>
<reference evidence="2" key="1">
    <citation type="submission" date="2018-02" db="EMBL/GenBank/DDBJ databases">
        <authorList>
            <person name="Cohen D.B."/>
            <person name="Kent A.D."/>
        </authorList>
    </citation>
    <scope>NUCLEOTIDE SEQUENCE [LARGE SCALE GENOMIC DNA]</scope>
</reference>
<protein>
    <submittedName>
        <fullName evidence="1">Uncharacterized protein</fullName>
    </submittedName>
</protein>